<keyword evidence="3" id="KW-1185">Reference proteome</keyword>
<name>A0A164Q6W3_9AGAM</name>
<sequence>MSADSHGQLDETPKSSSRFSTFRMLGRLAQPSTSRDRPPLPPPKDSLYSKANASTPSLSLRRSASPHPDSDSISPSPTHLSPTTANSHPRTGGLLSKFSSIGKKSNRNALSSPSTSTSANRTPSGGSSGGASANESIHSSEDGQIIEGDGDDGISAPWNFQACTSNPYSTIVQLMSCSSFISTISTWMMCFQASPHLGLRLSQSVGTLKTRSLPCTSDGLEYLTSQPDPTLFNRLLDQILFVQHGRIREDRSKL</sequence>
<feature type="region of interest" description="Disordered" evidence="1">
    <location>
        <begin position="1"/>
        <end position="151"/>
    </location>
</feature>
<feature type="compositionally biased region" description="Polar residues" evidence="1">
    <location>
        <begin position="97"/>
        <end position="123"/>
    </location>
</feature>
<feature type="compositionally biased region" description="Low complexity" evidence="1">
    <location>
        <begin position="63"/>
        <end position="77"/>
    </location>
</feature>
<organism evidence="2 3">
    <name type="scientific">Sistotremastrum niveocremeum HHB9708</name>
    <dbReference type="NCBI Taxonomy" id="1314777"/>
    <lineage>
        <taxon>Eukaryota</taxon>
        <taxon>Fungi</taxon>
        <taxon>Dikarya</taxon>
        <taxon>Basidiomycota</taxon>
        <taxon>Agaricomycotina</taxon>
        <taxon>Agaricomycetes</taxon>
        <taxon>Sistotremastrales</taxon>
        <taxon>Sistotremastraceae</taxon>
        <taxon>Sertulicium</taxon>
        <taxon>Sertulicium niveocremeum</taxon>
    </lineage>
</organism>
<dbReference type="EMBL" id="KV419428">
    <property type="protein sequence ID" value="KZS89385.1"/>
    <property type="molecule type" value="Genomic_DNA"/>
</dbReference>
<proteinExistence type="predicted"/>
<dbReference type="STRING" id="1314777.A0A164Q6W3"/>
<evidence type="ECO:0000313" key="3">
    <source>
        <dbReference type="Proteomes" id="UP000076722"/>
    </source>
</evidence>
<dbReference type="Proteomes" id="UP000076722">
    <property type="component" value="Unassembled WGS sequence"/>
</dbReference>
<dbReference type="AlphaFoldDB" id="A0A164Q6W3"/>
<evidence type="ECO:0000256" key="1">
    <source>
        <dbReference type="SAM" id="MobiDB-lite"/>
    </source>
</evidence>
<feature type="compositionally biased region" description="Polar residues" evidence="1">
    <location>
        <begin position="49"/>
        <end position="62"/>
    </location>
</feature>
<reference evidence="2 3" key="1">
    <citation type="journal article" date="2016" name="Mol. Biol. Evol.">
        <title>Comparative Genomics of Early-Diverging Mushroom-Forming Fungi Provides Insights into the Origins of Lignocellulose Decay Capabilities.</title>
        <authorList>
            <person name="Nagy L.G."/>
            <person name="Riley R."/>
            <person name="Tritt A."/>
            <person name="Adam C."/>
            <person name="Daum C."/>
            <person name="Floudas D."/>
            <person name="Sun H."/>
            <person name="Yadav J.S."/>
            <person name="Pangilinan J."/>
            <person name="Larsson K.H."/>
            <person name="Matsuura K."/>
            <person name="Barry K."/>
            <person name="Labutti K."/>
            <person name="Kuo R."/>
            <person name="Ohm R.A."/>
            <person name="Bhattacharya S.S."/>
            <person name="Shirouzu T."/>
            <person name="Yoshinaga Y."/>
            <person name="Martin F.M."/>
            <person name="Grigoriev I.V."/>
            <person name="Hibbett D.S."/>
        </authorList>
    </citation>
    <scope>NUCLEOTIDE SEQUENCE [LARGE SCALE GENOMIC DNA]</scope>
    <source>
        <strain evidence="2 3">HHB9708</strain>
    </source>
</reference>
<feature type="compositionally biased region" description="Polar residues" evidence="1">
    <location>
        <begin position="78"/>
        <end position="89"/>
    </location>
</feature>
<evidence type="ECO:0000313" key="2">
    <source>
        <dbReference type="EMBL" id="KZS89385.1"/>
    </source>
</evidence>
<protein>
    <submittedName>
        <fullName evidence="2">Uncharacterized protein</fullName>
    </submittedName>
</protein>
<accession>A0A164Q6W3</accession>
<gene>
    <name evidence="2" type="ORF">SISNIDRAFT_230047</name>
</gene>